<evidence type="ECO:0000313" key="2">
    <source>
        <dbReference type="Proteomes" id="UP000859505"/>
    </source>
</evidence>
<dbReference type="EMBL" id="DACTUL010000008">
    <property type="protein sequence ID" value="HAT6343682.1"/>
    <property type="molecule type" value="Genomic_DNA"/>
</dbReference>
<reference evidence="1" key="2">
    <citation type="submission" date="2020-01" db="EMBL/GenBank/DDBJ databases">
        <authorList>
            <consortium name="NCBI Pathogen Detection Project"/>
        </authorList>
    </citation>
    <scope>NUCLEOTIDE SEQUENCE</scope>
    <source>
        <strain evidence="1">OLC2673_Aeromonas</strain>
    </source>
</reference>
<evidence type="ECO:0000313" key="1">
    <source>
        <dbReference type="EMBL" id="HAT6343682.1"/>
    </source>
</evidence>
<comment type="caution">
    <text evidence="1">The sequence shown here is derived from an EMBL/GenBank/DDBJ whole genome shotgun (WGS) entry which is preliminary data.</text>
</comment>
<gene>
    <name evidence="1" type="ORF">JAJ28_001394</name>
</gene>
<protein>
    <recommendedName>
        <fullName evidence="3">DUF3828 domain-containing protein</fullName>
    </recommendedName>
</protein>
<evidence type="ECO:0008006" key="3">
    <source>
        <dbReference type="Google" id="ProtNLM"/>
    </source>
</evidence>
<accession>A0AAD3U931</accession>
<dbReference type="Proteomes" id="UP000859505">
    <property type="component" value="Unassembled WGS sequence"/>
</dbReference>
<reference evidence="1" key="1">
    <citation type="journal article" date="2018" name="Genome Biol.">
        <title>SKESA: strategic k-mer extension for scrupulous assemblies.</title>
        <authorList>
            <person name="Souvorov A."/>
            <person name="Agarwala R."/>
            <person name="Lipman D.J."/>
        </authorList>
    </citation>
    <scope>NUCLEOTIDE SEQUENCE</scope>
    <source>
        <strain evidence="1">OLC2673_Aeromonas</strain>
    </source>
</reference>
<name>A0AAD3U931_AERHY</name>
<sequence length="232" mass="25715">MFFDGLSHYAALPSADKFLDVRQKFIRSCCRPLPGWLSCPSGYHCALPLAGATTVTRHQFRKNIMKGYCGLSVLLLALLGSPVHAACDKGVALRLAKAFWNEHKDFYYADPAPLKALLTPDFFAVLSSEAACNADGEVCAIDADPWINAQDGEVSEPVSFTLANTQEQGVTVRMQYLFALSDTQKEPQTVNLHFQKSGDNRCYLMDDFIPPGDGSLKQRLRQWQSHNAIEPQ</sequence>
<dbReference type="AlphaFoldDB" id="A0AAD3U931"/>
<proteinExistence type="predicted"/>
<organism evidence="1 2">
    <name type="scientific">Aeromonas hydrophila</name>
    <dbReference type="NCBI Taxonomy" id="644"/>
    <lineage>
        <taxon>Bacteria</taxon>
        <taxon>Pseudomonadati</taxon>
        <taxon>Pseudomonadota</taxon>
        <taxon>Gammaproteobacteria</taxon>
        <taxon>Aeromonadales</taxon>
        <taxon>Aeromonadaceae</taxon>
        <taxon>Aeromonas</taxon>
    </lineage>
</organism>